<dbReference type="InterPro" id="IPR028920">
    <property type="entry name" value="Tox-ART-HYD1_dom"/>
</dbReference>
<dbReference type="Pfam" id="PF15633">
    <property type="entry name" value="Tox-ART-HYD1"/>
    <property type="match status" value="1"/>
</dbReference>
<evidence type="ECO:0000259" key="1">
    <source>
        <dbReference type="Pfam" id="PF15633"/>
    </source>
</evidence>
<dbReference type="Gene3D" id="3.90.228.10">
    <property type="match status" value="1"/>
</dbReference>
<evidence type="ECO:0000313" key="3">
    <source>
        <dbReference type="Proteomes" id="UP000507470"/>
    </source>
</evidence>
<reference evidence="2 3" key="1">
    <citation type="submission" date="2020-06" db="EMBL/GenBank/DDBJ databases">
        <authorList>
            <person name="Li R."/>
            <person name="Bekaert M."/>
        </authorList>
    </citation>
    <scope>NUCLEOTIDE SEQUENCE [LARGE SCALE GENOMIC DNA]</scope>
    <source>
        <strain evidence="3">wild</strain>
    </source>
</reference>
<dbReference type="Proteomes" id="UP000507470">
    <property type="component" value="Unassembled WGS sequence"/>
</dbReference>
<keyword evidence="3" id="KW-1185">Reference proteome</keyword>
<feature type="domain" description="Tox-ART-HYD1" evidence="1">
    <location>
        <begin position="95"/>
        <end position="174"/>
    </location>
</feature>
<proteinExistence type="predicted"/>
<dbReference type="AlphaFoldDB" id="A0A6J8BZG6"/>
<evidence type="ECO:0000313" key="2">
    <source>
        <dbReference type="EMBL" id="CAC5389385.1"/>
    </source>
</evidence>
<organism evidence="2 3">
    <name type="scientific">Mytilus coruscus</name>
    <name type="common">Sea mussel</name>
    <dbReference type="NCBI Taxonomy" id="42192"/>
    <lineage>
        <taxon>Eukaryota</taxon>
        <taxon>Metazoa</taxon>
        <taxon>Spiralia</taxon>
        <taxon>Lophotrochozoa</taxon>
        <taxon>Mollusca</taxon>
        <taxon>Bivalvia</taxon>
        <taxon>Autobranchia</taxon>
        <taxon>Pteriomorphia</taxon>
        <taxon>Mytilida</taxon>
        <taxon>Mytiloidea</taxon>
        <taxon>Mytilidae</taxon>
        <taxon>Mytilinae</taxon>
        <taxon>Mytilus</taxon>
    </lineage>
</organism>
<dbReference type="EMBL" id="CACVKT020004335">
    <property type="protein sequence ID" value="CAC5389385.1"/>
    <property type="molecule type" value="Genomic_DNA"/>
</dbReference>
<sequence length="205" mass="23419">MRNVKYLEMEKLLSNSTLGKPGQTWSKEEYRLISVPVQAFEIILTEKPELTKAENTKNTNIQDTKRPERCADHLLKNAKKASRVKSMANNLTTTVYHHTNEEGEKGIFESGFIKQADRKNGDAVYGTGVYVCRKGPEYSKEEIAKNNYDGSTSFYQQQIDKGKANVVLEIEYERSKVIPVDADGRDVCKIETNIPVRNIKQVHYR</sequence>
<protein>
    <recommendedName>
        <fullName evidence="1">Tox-ART-HYD1 domain-containing protein</fullName>
    </recommendedName>
</protein>
<dbReference type="OrthoDB" id="436331at2759"/>
<name>A0A6J8BZG6_MYTCO</name>
<accession>A0A6J8BZG6</accession>
<gene>
    <name evidence="2" type="ORF">MCOR_24550</name>
</gene>